<gene>
    <name evidence="9" type="ORF">J5U18_03550</name>
</gene>
<evidence type="ECO:0000256" key="6">
    <source>
        <dbReference type="ARBA" id="ARBA00022989"/>
    </source>
</evidence>
<name>A0A8T4H8P9_9SPHI</name>
<organism evidence="9 10">
    <name type="scientific">Rhinopithecimicrobium faecis</name>
    <dbReference type="NCBI Taxonomy" id="2820698"/>
    <lineage>
        <taxon>Bacteria</taxon>
        <taxon>Pseudomonadati</taxon>
        <taxon>Bacteroidota</taxon>
        <taxon>Sphingobacteriia</taxon>
        <taxon>Sphingobacteriales</taxon>
        <taxon>Sphingobacteriaceae</taxon>
        <taxon>Rhinopithecimicrobium</taxon>
    </lineage>
</organism>
<comment type="caution">
    <text evidence="9">The sequence shown here is derived from an EMBL/GenBank/DDBJ whole genome shotgun (WGS) entry which is preliminary data.</text>
</comment>
<evidence type="ECO:0000256" key="7">
    <source>
        <dbReference type="ARBA" id="ARBA00023136"/>
    </source>
</evidence>
<proteinExistence type="inferred from homology"/>
<dbReference type="GO" id="GO:0022857">
    <property type="term" value="F:transmembrane transporter activity"/>
    <property type="evidence" value="ECO:0007669"/>
    <property type="project" value="InterPro"/>
</dbReference>
<dbReference type="CDD" id="cd06550">
    <property type="entry name" value="TM_ABC_iron-siderophores_like"/>
    <property type="match status" value="1"/>
</dbReference>
<dbReference type="AlphaFoldDB" id="A0A8T4H8P9"/>
<dbReference type="RefSeq" id="WP_353546129.1">
    <property type="nucleotide sequence ID" value="NZ_JAGKSB010000003.1"/>
</dbReference>
<evidence type="ECO:0000313" key="10">
    <source>
        <dbReference type="Proteomes" id="UP000679691"/>
    </source>
</evidence>
<evidence type="ECO:0000256" key="8">
    <source>
        <dbReference type="SAM" id="Phobius"/>
    </source>
</evidence>
<evidence type="ECO:0000256" key="3">
    <source>
        <dbReference type="ARBA" id="ARBA00022448"/>
    </source>
</evidence>
<feature type="transmembrane region" description="Helical" evidence="8">
    <location>
        <begin position="172"/>
        <end position="189"/>
    </location>
</feature>
<dbReference type="EMBL" id="JAGKSB010000003">
    <property type="protein sequence ID" value="MBP3942645.1"/>
    <property type="molecule type" value="Genomic_DNA"/>
</dbReference>
<reference evidence="9" key="1">
    <citation type="submission" date="2021-03" db="EMBL/GenBank/DDBJ databases">
        <authorList>
            <person name="Lu T."/>
            <person name="Wang Q."/>
            <person name="Han X."/>
        </authorList>
    </citation>
    <scope>NUCLEOTIDE SEQUENCE</scope>
    <source>
        <strain evidence="9">WQ 2009</strain>
    </source>
</reference>
<keyword evidence="10" id="KW-1185">Reference proteome</keyword>
<keyword evidence="4" id="KW-1003">Cell membrane</keyword>
<dbReference type="Gene3D" id="1.10.3470.10">
    <property type="entry name" value="ABC transporter involved in vitamin B12 uptake, BtuC"/>
    <property type="match status" value="1"/>
</dbReference>
<dbReference type="PANTHER" id="PTHR30472:SF27">
    <property type="entry name" value="PETROBACTIN IMPORT SYSTEM PERMEASE PROTEIN YCLN"/>
    <property type="match status" value="1"/>
</dbReference>
<dbReference type="PANTHER" id="PTHR30472">
    <property type="entry name" value="FERRIC ENTEROBACTIN TRANSPORT SYSTEM PERMEASE PROTEIN"/>
    <property type="match status" value="1"/>
</dbReference>
<feature type="transmembrane region" description="Helical" evidence="8">
    <location>
        <begin position="39"/>
        <end position="59"/>
    </location>
</feature>
<keyword evidence="3" id="KW-0813">Transport</keyword>
<feature type="transmembrane region" description="Helical" evidence="8">
    <location>
        <begin position="285"/>
        <end position="303"/>
    </location>
</feature>
<dbReference type="Pfam" id="PF01032">
    <property type="entry name" value="FecCD"/>
    <property type="match status" value="1"/>
</dbReference>
<dbReference type="SUPFAM" id="SSF81345">
    <property type="entry name" value="ABC transporter involved in vitamin B12 uptake, BtuC"/>
    <property type="match status" value="1"/>
</dbReference>
<dbReference type="GO" id="GO:0005886">
    <property type="term" value="C:plasma membrane"/>
    <property type="evidence" value="ECO:0007669"/>
    <property type="project" value="UniProtKB-SubCell"/>
</dbReference>
<feature type="transmembrane region" description="Helical" evidence="8">
    <location>
        <begin position="99"/>
        <end position="118"/>
    </location>
</feature>
<dbReference type="InterPro" id="IPR000522">
    <property type="entry name" value="ABC_transptr_permease_BtuC"/>
</dbReference>
<feature type="transmembrane region" description="Helical" evidence="8">
    <location>
        <begin position="260"/>
        <end position="279"/>
    </location>
</feature>
<evidence type="ECO:0000256" key="2">
    <source>
        <dbReference type="ARBA" id="ARBA00007935"/>
    </source>
</evidence>
<keyword evidence="5 8" id="KW-0812">Transmembrane</keyword>
<comment type="similarity">
    <text evidence="2">Belongs to the binding-protein-dependent transport system permease family. FecCD subfamily.</text>
</comment>
<evidence type="ECO:0000313" key="9">
    <source>
        <dbReference type="EMBL" id="MBP3942645.1"/>
    </source>
</evidence>
<dbReference type="Proteomes" id="UP000679691">
    <property type="component" value="Unassembled WGS sequence"/>
</dbReference>
<feature type="transmembrane region" description="Helical" evidence="8">
    <location>
        <begin position="71"/>
        <end position="93"/>
    </location>
</feature>
<evidence type="ECO:0000256" key="1">
    <source>
        <dbReference type="ARBA" id="ARBA00004651"/>
    </source>
</evidence>
<evidence type="ECO:0000256" key="5">
    <source>
        <dbReference type="ARBA" id="ARBA00022692"/>
    </source>
</evidence>
<accession>A0A8T4H8P9</accession>
<sequence length="307" mass="33390">MIFICAVIFSLKIGVEELTIKDLFSATSGSSKLLIISRIPRTLTLLLTGAGLAVAGVIMQQLTRNKFLAPSTAGTLDAAKLGILMGLLFFPHLGMLPKLGIGLLVCFALTSFFTFSVAEIVKKDSLLIPVFGVMYGYVLNALTTMLGVHFNIIQNMEGWLIGNFAKSLQGQYELIFLLIPIVVISYNYAHRFTILGMGKSFTLNLGINYRFFMGLGILLTAITVSTTVLLVGSIPFIDLVVPNLVSLFHGDNMHKNLPFTAVYGAISLLLCDSIARLIIYPYEMPASMIIGSLGALVFLIILLKKGR</sequence>
<keyword evidence="6 8" id="KW-1133">Transmembrane helix</keyword>
<evidence type="ECO:0000256" key="4">
    <source>
        <dbReference type="ARBA" id="ARBA00022475"/>
    </source>
</evidence>
<keyword evidence="7 8" id="KW-0472">Membrane</keyword>
<protein>
    <submittedName>
        <fullName evidence="9">Iron chelate uptake ABC transporter family permease subunit</fullName>
    </submittedName>
</protein>
<dbReference type="GO" id="GO:0033214">
    <property type="term" value="P:siderophore-iron import into cell"/>
    <property type="evidence" value="ECO:0007669"/>
    <property type="project" value="TreeGrafter"/>
</dbReference>
<comment type="subcellular location">
    <subcellularLocation>
        <location evidence="1">Cell membrane</location>
        <topology evidence="1">Multi-pass membrane protein</topology>
    </subcellularLocation>
</comment>
<dbReference type="InterPro" id="IPR037294">
    <property type="entry name" value="ABC_BtuC-like"/>
</dbReference>
<feature type="transmembrane region" description="Helical" evidence="8">
    <location>
        <begin position="130"/>
        <end position="152"/>
    </location>
</feature>